<dbReference type="NCBIfam" id="TIGR04019">
    <property type="entry name" value="B_thiol_YtxJ"/>
    <property type="match status" value="1"/>
</dbReference>
<accession>A0A6J4TXG0</accession>
<dbReference type="InterPro" id="IPR022551">
    <property type="entry name" value="BrxC"/>
</dbReference>
<dbReference type="Pfam" id="PF11009">
    <property type="entry name" value="BrxC"/>
    <property type="match status" value="1"/>
</dbReference>
<dbReference type="EMBL" id="CADCWE010000080">
    <property type="protein sequence ID" value="CAA9534562.1"/>
    <property type="molecule type" value="Genomic_DNA"/>
</dbReference>
<gene>
    <name evidence="1" type="ORF">AVDCRST_MAG73-1256</name>
</gene>
<name>A0A6J4TXG0_9BACT</name>
<evidence type="ECO:0000313" key="1">
    <source>
        <dbReference type="EMBL" id="CAA9534562.1"/>
    </source>
</evidence>
<proteinExistence type="predicted"/>
<dbReference type="AlphaFoldDB" id="A0A6J4TXG0"/>
<sequence length="115" mass="12179">MVTRSTFTPVADGDALDALWERSGAEPVVLFKHDPFCSISLVAYQEVANLGRDVAVVDVARAKALAKDVAKRTGVRHESPQVIVLRDGAAAWDASHWDITANAIADALADGPATP</sequence>
<organism evidence="1">
    <name type="scientific">uncultured Thermomicrobiales bacterium</name>
    <dbReference type="NCBI Taxonomy" id="1645740"/>
    <lineage>
        <taxon>Bacteria</taxon>
        <taxon>Pseudomonadati</taxon>
        <taxon>Thermomicrobiota</taxon>
        <taxon>Thermomicrobia</taxon>
        <taxon>Thermomicrobiales</taxon>
        <taxon>environmental samples</taxon>
    </lineage>
</organism>
<reference evidence="1" key="1">
    <citation type="submission" date="2020-02" db="EMBL/GenBank/DDBJ databases">
        <authorList>
            <person name="Meier V. D."/>
        </authorList>
    </citation>
    <scope>NUCLEOTIDE SEQUENCE</scope>
    <source>
        <strain evidence="1">AVDCRST_MAG73</strain>
    </source>
</reference>
<evidence type="ECO:0008006" key="2">
    <source>
        <dbReference type="Google" id="ProtNLM"/>
    </source>
</evidence>
<dbReference type="Gene3D" id="3.40.30.10">
    <property type="entry name" value="Glutaredoxin"/>
    <property type="match status" value="1"/>
</dbReference>
<protein>
    <recommendedName>
        <fullName evidence="2">General stress protein</fullName>
    </recommendedName>
</protein>